<organism evidence="1 2">
    <name type="scientific">Massarina eburnea CBS 473.64</name>
    <dbReference type="NCBI Taxonomy" id="1395130"/>
    <lineage>
        <taxon>Eukaryota</taxon>
        <taxon>Fungi</taxon>
        <taxon>Dikarya</taxon>
        <taxon>Ascomycota</taxon>
        <taxon>Pezizomycotina</taxon>
        <taxon>Dothideomycetes</taxon>
        <taxon>Pleosporomycetidae</taxon>
        <taxon>Pleosporales</taxon>
        <taxon>Massarineae</taxon>
        <taxon>Massarinaceae</taxon>
        <taxon>Massarina</taxon>
    </lineage>
</organism>
<name>A0A6A6RI59_9PLEO</name>
<evidence type="ECO:0000313" key="1">
    <source>
        <dbReference type="EMBL" id="KAF2634950.1"/>
    </source>
</evidence>
<reference evidence="1" key="1">
    <citation type="journal article" date="2020" name="Stud. Mycol.">
        <title>101 Dothideomycetes genomes: a test case for predicting lifestyles and emergence of pathogens.</title>
        <authorList>
            <person name="Haridas S."/>
            <person name="Albert R."/>
            <person name="Binder M."/>
            <person name="Bloem J."/>
            <person name="Labutti K."/>
            <person name="Salamov A."/>
            <person name="Andreopoulos B."/>
            <person name="Baker S."/>
            <person name="Barry K."/>
            <person name="Bills G."/>
            <person name="Bluhm B."/>
            <person name="Cannon C."/>
            <person name="Castanera R."/>
            <person name="Culley D."/>
            <person name="Daum C."/>
            <person name="Ezra D."/>
            <person name="Gonzalez J."/>
            <person name="Henrissat B."/>
            <person name="Kuo A."/>
            <person name="Liang C."/>
            <person name="Lipzen A."/>
            <person name="Lutzoni F."/>
            <person name="Magnuson J."/>
            <person name="Mondo S."/>
            <person name="Nolan M."/>
            <person name="Ohm R."/>
            <person name="Pangilinan J."/>
            <person name="Park H.-J."/>
            <person name="Ramirez L."/>
            <person name="Alfaro M."/>
            <person name="Sun H."/>
            <person name="Tritt A."/>
            <person name="Yoshinaga Y."/>
            <person name="Zwiers L.-H."/>
            <person name="Turgeon B."/>
            <person name="Goodwin S."/>
            <person name="Spatafora J."/>
            <person name="Crous P."/>
            <person name="Grigoriev I."/>
        </authorList>
    </citation>
    <scope>NUCLEOTIDE SEQUENCE</scope>
    <source>
        <strain evidence="1">CBS 473.64</strain>
    </source>
</reference>
<protein>
    <submittedName>
        <fullName evidence="1">Uncharacterized protein</fullName>
    </submittedName>
</protein>
<sequence>MEVWVRAVLVHGVVCGSQRMRFEDAGYGRDVRSVGRGYPDDCGDYGPLRPASHGLKLESWWDAISIVRRWRKEHCS</sequence>
<gene>
    <name evidence="1" type="ORF">P280DRAFT_474246</name>
</gene>
<evidence type="ECO:0000313" key="2">
    <source>
        <dbReference type="Proteomes" id="UP000799753"/>
    </source>
</evidence>
<dbReference type="EMBL" id="MU006812">
    <property type="protein sequence ID" value="KAF2634950.1"/>
    <property type="molecule type" value="Genomic_DNA"/>
</dbReference>
<accession>A0A6A6RI59</accession>
<proteinExistence type="predicted"/>
<dbReference type="Proteomes" id="UP000799753">
    <property type="component" value="Unassembled WGS sequence"/>
</dbReference>
<dbReference type="AlphaFoldDB" id="A0A6A6RI59"/>
<keyword evidence="2" id="KW-1185">Reference proteome</keyword>